<comment type="caution">
    <text evidence="1">The sequence shown here is derived from an EMBL/GenBank/DDBJ whole genome shotgun (WGS) entry which is preliminary data.</text>
</comment>
<name>A0A1W0E7J2_9MICR</name>
<dbReference type="Proteomes" id="UP000192758">
    <property type="component" value="Unassembled WGS sequence"/>
</dbReference>
<evidence type="ECO:0000313" key="2">
    <source>
        <dbReference type="Proteomes" id="UP000192758"/>
    </source>
</evidence>
<accession>A0A1W0E7J2</accession>
<dbReference type="EMBL" id="MNPJ01000014">
    <property type="protein sequence ID" value="OQS55129.1"/>
    <property type="molecule type" value="Genomic_DNA"/>
</dbReference>
<protein>
    <submittedName>
        <fullName evidence="1">Uncharacterized protein</fullName>
    </submittedName>
</protein>
<dbReference type="VEuPathDB" id="MicrosporidiaDB:EHP00_280"/>
<sequence length="290" mass="34260">MVTNKKRSYGNKNSCIMTDKEIDYVNNCLYKYTYNINKNTVDYKGILAGKTVEIKECNNESINNTNECLNGEEKNEKGNETKGEVDKQIVKMPAFGKAVKRGKKYSREAVNCEFSSEFQAEFFWSNCRSTLSLLKWIKIDLEVKREIESDFCDNILENINMITILKNNYMFVNDIFYKMMECFTRKDIVFNVFMIDFIILCGKNNFEFSDAFLNSVDLFLNESINLEFEMRFYVKEQKDFFESLKYPLGVSLACFLMLRNSKYIEIYKKANYVCKNSIHYKNYMSLVKHK</sequence>
<keyword evidence="2" id="KW-1185">Reference proteome</keyword>
<evidence type="ECO:0000313" key="1">
    <source>
        <dbReference type="EMBL" id="OQS55129.1"/>
    </source>
</evidence>
<organism evidence="1 2">
    <name type="scientific">Ecytonucleospora hepatopenaei</name>
    <dbReference type="NCBI Taxonomy" id="646526"/>
    <lineage>
        <taxon>Eukaryota</taxon>
        <taxon>Fungi</taxon>
        <taxon>Fungi incertae sedis</taxon>
        <taxon>Microsporidia</taxon>
        <taxon>Enterocytozoonidae</taxon>
        <taxon>Ecytonucleospora</taxon>
    </lineage>
</organism>
<reference evidence="1 2" key="1">
    <citation type="journal article" date="2017" name="Environ. Microbiol.">
        <title>Decay of the glycolytic pathway and adaptation to intranuclear parasitism within Enterocytozoonidae microsporidia.</title>
        <authorList>
            <person name="Wiredu Boakye D."/>
            <person name="Jaroenlak P."/>
            <person name="Prachumwat A."/>
            <person name="Williams T.A."/>
            <person name="Bateman K.S."/>
            <person name="Itsathitphaisarn O."/>
            <person name="Sritunyalucksana K."/>
            <person name="Paszkiewicz K.H."/>
            <person name="Moore K.A."/>
            <person name="Stentiford G.D."/>
            <person name="Williams B.A."/>
        </authorList>
    </citation>
    <scope>NUCLEOTIDE SEQUENCE [LARGE SCALE GENOMIC DNA]</scope>
    <source>
        <strain evidence="1 2">TH1</strain>
    </source>
</reference>
<dbReference type="AlphaFoldDB" id="A0A1W0E7J2"/>
<proteinExistence type="predicted"/>
<gene>
    <name evidence="1" type="ORF">EHP00_280</name>
</gene>